<sequence>MKNFKPLYLILNFLIILLCTSFTVSAKQEVVSNTSGDFETLLSNKDILKKFPSLSNSPLKSSDLIQGKEIYINYIEKVNKQTGKVLKIKNQYSKKEYLELKNKTSVNTDINSKSFLLSTNPINTYETTKNSWVRLTLNIYSSDRVNLDIYGYYEWLTNPYYTRDDIFGLAHDSHMVFYHNTSWSEHYWTEGGTGTLIDFKENRIHLNSSNTSNYIGDIGGVAYKFKLGQTVGIDPETGASVYPYGLIYVNGKKGNSSDLASEIGLTYAHEQTGLSISPTVKIPFGTELVISAASYYDKFKLLHTVTY</sequence>
<organism evidence="1">
    <name type="scientific">bioreactor metagenome</name>
    <dbReference type="NCBI Taxonomy" id="1076179"/>
    <lineage>
        <taxon>unclassified sequences</taxon>
        <taxon>metagenomes</taxon>
        <taxon>ecological metagenomes</taxon>
    </lineage>
</organism>
<name>A0A645B6R9_9ZZZZ</name>
<protein>
    <submittedName>
        <fullName evidence="1">Uncharacterized protein</fullName>
    </submittedName>
</protein>
<dbReference type="EMBL" id="VSSQ01018166">
    <property type="protein sequence ID" value="MPM61130.1"/>
    <property type="molecule type" value="Genomic_DNA"/>
</dbReference>
<proteinExistence type="predicted"/>
<accession>A0A645B6R9</accession>
<gene>
    <name evidence="1" type="ORF">SDC9_107984</name>
</gene>
<evidence type="ECO:0000313" key="1">
    <source>
        <dbReference type="EMBL" id="MPM61130.1"/>
    </source>
</evidence>
<dbReference type="AlphaFoldDB" id="A0A645B6R9"/>
<comment type="caution">
    <text evidence="1">The sequence shown here is derived from an EMBL/GenBank/DDBJ whole genome shotgun (WGS) entry which is preliminary data.</text>
</comment>
<reference evidence="1" key="1">
    <citation type="submission" date="2019-08" db="EMBL/GenBank/DDBJ databases">
        <authorList>
            <person name="Kucharzyk K."/>
            <person name="Murdoch R.W."/>
            <person name="Higgins S."/>
            <person name="Loffler F."/>
        </authorList>
    </citation>
    <scope>NUCLEOTIDE SEQUENCE</scope>
</reference>